<feature type="transmembrane region" description="Helical" evidence="6">
    <location>
        <begin position="272"/>
        <end position="293"/>
    </location>
</feature>
<evidence type="ECO:0000256" key="1">
    <source>
        <dbReference type="ARBA" id="ARBA00004141"/>
    </source>
</evidence>
<dbReference type="GO" id="GO:0016020">
    <property type="term" value="C:membrane"/>
    <property type="evidence" value="ECO:0007669"/>
    <property type="project" value="UniProtKB-SubCell"/>
</dbReference>
<keyword evidence="5 6" id="KW-0472">Membrane</keyword>
<proteinExistence type="predicted"/>
<dbReference type="Gene3D" id="1.20.1250.20">
    <property type="entry name" value="MFS general substrate transporter like domains"/>
    <property type="match status" value="2"/>
</dbReference>
<evidence type="ECO:0000256" key="4">
    <source>
        <dbReference type="ARBA" id="ARBA00022989"/>
    </source>
</evidence>
<sequence>MSPDWLTRIQQSQFVNALLNRRTVICIFTGFASGLPLFILVNLVPAWLRDLNVSLEEIGLLSLVMMPFAWKFLWAPLVDRIELPLLGLRRGWMLVTQIALLISVACLPIFDVHEQIWGIAALATAVAFFSATQDIVLDAYRREILPDEELGWGNSVHVNAYRIAALVPGSLALVLADHMDWLHVFIITAAFMLVGIVLTLSIREPQKSYHPHSFTAAVVEPFQEFINRKGLQQALAVLAFIFLYKLGDNLATALSTPFYLDMGFSKTEIGLISKSAAIPAMIVGSLMGGIIMIRTGINRSLWLFGVVQLVSILGFALLAHVGNDPSLLAAVIAFEYFGVGLGTAALVAYMAKMTDVRYTATQLALFTAIAALPRSAANASTGFIVEAIGWEHFFYFCTVCAIPGMLMLIWVAPWGSKDSTLEHGSPEVVED</sequence>
<dbReference type="Pfam" id="PF07690">
    <property type="entry name" value="MFS_1"/>
    <property type="match status" value="1"/>
</dbReference>
<dbReference type="NCBIfam" id="TIGR00901">
    <property type="entry name" value="2A0125"/>
    <property type="match status" value="1"/>
</dbReference>
<feature type="transmembrane region" description="Helical" evidence="6">
    <location>
        <begin position="116"/>
        <end position="137"/>
    </location>
</feature>
<dbReference type="InterPro" id="IPR004752">
    <property type="entry name" value="AmpG_permease/AT-1"/>
</dbReference>
<feature type="transmembrane region" description="Helical" evidence="6">
    <location>
        <begin position="158"/>
        <end position="176"/>
    </location>
</feature>
<protein>
    <submittedName>
        <fullName evidence="8">AmpG family muropeptide MFS transporter</fullName>
    </submittedName>
</protein>
<dbReference type="InterPro" id="IPR036259">
    <property type="entry name" value="MFS_trans_sf"/>
</dbReference>
<dbReference type="Proteomes" id="UP000619743">
    <property type="component" value="Unassembled WGS sequence"/>
</dbReference>
<dbReference type="InterPro" id="IPR011701">
    <property type="entry name" value="MFS"/>
</dbReference>
<evidence type="ECO:0000256" key="3">
    <source>
        <dbReference type="ARBA" id="ARBA00022692"/>
    </source>
</evidence>
<dbReference type="GO" id="GO:0022857">
    <property type="term" value="F:transmembrane transporter activity"/>
    <property type="evidence" value="ECO:0007669"/>
    <property type="project" value="InterPro"/>
</dbReference>
<dbReference type="OrthoDB" id="9787815at2"/>
<dbReference type="PANTHER" id="PTHR12778:SF10">
    <property type="entry name" value="MAJOR FACILITATOR SUPERFAMILY DOMAIN-CONTAINING PROTEIN 3"/>
    <property type="match status" value="1"/>
</dbReference>
<accession>A0A8J2U3H9</accession>
<dbReference type="InterPro" id="IPR020846">
    <property type="entry name" value="MFS_dom"/>
</dbReference>
<comment type="subcellular location">
    <subcellularLocation>
        <location evidence="1">Membrane</location>
        <topology evidence="1">Multi-pass membrane protein</topology>
    </subcellularLocation>
</comment>
<dbReference type="SUPFAM" id="SSF103473">
    <property type="entry name" value="MFS general substrate transporter"/>
    <property type="match status" value="1"/>
</dbReference>
<name>A0A8J2U3H9_9GAMM</name>
<keyword evidence="3 6" id="KW-0812">Transmembrane</keyword>
<organism evidence="8 9">
    <name type="scientific">Neiella marina</name>
    <dbReference type="NCBI Taxonomy" id="508461"/>
    <lineage>
        <taxon>Bacteria</taxon>
        <taxon>Pseudomonadati</taxon>
        <taxon>Pseudomonadota</taxon>
        <taxon>Gammaproteobacteria</taxon>
        <taxon>Alteromonadales</taxon>
        <taxon>Echinimonadaceae</taxon>
        <taxon>Neiella</taxon>
    </lineage>
</organism>
<feature type="transmembrane region" description="Helical" evidence="6">
    <location>
        <begin position="327"/>
        <end position="349"/>
    </location>
</feature>
<evidence type="ECO:0000256" key="2">
    <source>
        <dbReference type="ARBA" id="ARBA00022448"/>
    </source>
</evidence>
<feature type="transmembrane region" description="Helical" evidence="6">
    <location>
        <begin position="24"/>
        <end position="48"/>
    </location>
</feature>
<reference evidence="9" key="1">
    <citation type="journal article" date="2019" name="Int. J. Syst. Evol. Microbiol.">
        <title>The Global Catalogue of Microorganisms (GCM) 10K type strain sequencing project: providing services to taxonomists for standard genome sequencing and annotation.</title>
        <authorList>
            <consortium name="The Broad Institute Genomics Platform"/>
            <consortium name="The Broad Institute Genome Sequencing Center for Infectious Disease"/>
            <person name="Wu L."/>
            <person name="Ma J."/>
        </authorList>
    </citation>
    <scope>NUCLEOTIDE SEQUENCE [LARGE SCALE GENOMIC DNA]</scope>
    <source>
        <strain evidence="9">CGMCC 1.10130</strain>
    </source>
</reference>
<keyword evidence="2" id="KW-0813">Transport</keyword>
<feature type="transmembrane region" description="Helical" evidence="6">
    <location>
        <begin position="60"/>
        <end position="79"/>
    </location>
</feature>
<feature type="transmembrane region" description="Helical" evidence="6">
    <location>
        <begin position="393"/>
        <end position="412"/>
    </location>
</feature>
<dbReference type="RefSeq" id="WP_087504982.1">
    <property type="nucleotide sequence ID" value="NZ_BMDX01000004.1"/>
</dbReference>
<comment type="caution">
    <text evidence="8">The sequence shown here is derived from an EMBL/GenBank/DDBJ whole genome shotgun (WGS) entry which is preliminary data.</text>
</comment>
<dbReference type="CDD" id="cd17486">
    <property type="entry name" value="MFS_AmpG_like"/>
    <property type="match status" value="1"/>
</dbReference>
<keyword evidence="4 6" id="KW-1133">Transmembrane helix</keyword>
<feature type="transmembrane region" description="Helical" evidence="6">
    <location>
        <begin position="300"/>
        <end position="321"/>
    </location>
</feature>
<dbReference type="AlphaFoldDB" id="A0A8J2U3H9"/>
<dbReference type="PROSITE" id="PS50850">
    <property type="entry name" value="MFS"/>
    <property type="match status" value="1"/>
</dbReference>
<keyword evidence="9" id="KW-1185">Reference proteome</keyword>
<evidence type="ECO:0000256" key="5">
    <source>
        <dbReference type="ARBA" id="ARBA00023136"/>
    </source>
</evidence>
<feature type="transmembrane region" description="Helical" evidence="6">
    <location>
        <begin position="182"/>
        <end position="202"/>
    </location>
</feature>
<dbReference type="PANTHER" id="PTHR12778">
    <property type="entry name" value="SOLUTE CARRIER FAMILY 33 ACETYL-COA TRANSPORTER -RELATED"/>
    <property type="match status" value="1"/>
</dbReference>
<dbReference type="EMBL" id="BMDX01000004">
    <property type="protein sequence ID" value="GGA71362.1"/>
    <property type="molecule type" value="Genomic_DNA"/>
</dbReference>
<feature type="domain" description="Major facilitator superfamily (MFS) profile" evidence="7">
    <location>
        <begin position="22"/>
        <end position="416"/>
    </location>
</feature>
<evidence type="ECO:0000313" key="9">
    <source>
        <dbReference type="Proteomes" id="UP000619743"/>
    </source>
</evidence>
<evidence type="ECO:0000313" key="8">
    <source>
        <dbReference type="EMBL" id="GGA71362.1"/>
    </source>
</evidence>
<evidence type="ECO:0000256" key="6">
    <source>
        <dbReference type="SAM" id="Phobius"/>
    </source>
</evidence>
<gene>
    <name evidence="8" type="ORF">GCM10011369_11420</name>
</gene>
<feature type="transmembrane region" description="Helical" evidence="6">
    <location>
        <begin position="91"/>
        <end position="110"/>
    </location>
</feature>
<evidence type="ECO:0000259" key="7">
    <source>
        <dbReference type="PROSITE" id="PS50850"/>
    </source>
</evidence>
<feature type="transmembrane region" description="Helical" evidence="6">
    <location>
        <begin position="235"/>
        <end position="260"/>
    </location>
</feature>